<evidence type="ECO:0000256" key="6">
    <source>
        <dbReference type="SAM" id="Phobius"/>
    </source>
</evidence>
<organism evidence="8 9">
    <name type="scientific">Saccharopolyspora taberi</name>
    <dbReference type="NCBI Taxonomy" id="60895"/>
    <lineage>
        <taxon>Bacteria</taxon>
        <taxon>Bacillati</taxon>
        <taxon>Actinomycetota</taxon>
        <taxon>Actinomycetes</taxon>
        <taxon>Pseudonocardiales</taxon>
        <taxon>Pseudonocardiaceae</taxon>
        <taxon>Saccharopolyspora</taxon>
    </lineage>
</organism>
<feature type="transmembrane region" description="Helical" evidence="6">
    <location>
        <begin position="193"/>
        <end position="215"/>
    </location>
</feature>
<protein>
    <submittedName>
        <fullName evidence="8">ABC transporter permease</fullName>
    </submittedName>
</protein>
<feature type="transmembrane region" description="Helical" evidence="6">
    <location>
        <begin position="288"/>
        <end position="310"/>
    </location>
</feature>
<evidence type="ECO:0000256" key="2">
    <source>
        <dbReference type="ARBA" id="ARBA00022475"/>
    </source>
</evidence>
<feature type="domain" description="ABC3 transporter permease C-terminal" evidence="7">
    <location>
        <begin position="645"/>
        <end position="751"/>
    </location>
</feature>
<keyword evidence="5 6" id="KW-0472">Membrane</keyword>
<proteinExistence type="predicted"/>
<feature type="transmembrane region" description="Helical" evidence="6">
    <location>
        <begin position="23"/>
        <end position="43"/>
    </location>
</feature>
<name>A0ABN3VGE7_9PSEU</name>
<feature type="transmembrane region" description="Helical" evidence="6">
    <location>
        <begin position="247"/>
        <end position="268"/>
    </location>
</feature>
<keyword evidence="2" id="KW-1003">Cell membrane</keyword>
<comment type="subcellular location">
    <subcellularLocation>
        <location evidence="1">Cell membrane</location>
        <topology evidence="1">Multi-pass membrane protein</topology>
    </subcellularLocation>
</comment>
<evidence type="ECO:0000256" key="5">
    <source>
        <dbReference type="ARBA" id="ARBA00023136"/>
    </source>
</evidence>
<evidence type="ECO:0000313" key="9">
    <source>
        <dbReference type="Proteomes" id="UP001500979"/>
    </source>
</evidence>
<evidence type="ECO:0000259" key="7">
    <source>
        <dbReference type="Pfam" id="PF02687"/>
    </source>
</evidence>
<evidence type="ECO:0000313" key="8">
    <source>
        <dbReference type="EMBL" id="GAA2794000.1"/>
    </source>
</evidence>
<dbReference type="RefSeq" id="WP_344680384.1">
    <property type="nucleotide sequence ID" value="NZ_BAAAUX010000014.1"/>
</dbReference>
<dbReference type="PANTHER" id="PTHR30287">
    <property type="entry name" value="MEMBRANE COMPONENT OF PREDICTED ABC SUPERFAMILY METABOLITE UPTAKE TRANSPORTER"/>
    <property type="match status" value="1"/>
</dbReference>
<dbReference type="EMBL" id="BAAAUX010000014">
    <property type="protein sequence ID" value="GAA2794000.1"/>
    <property type="molecule type" value="Genomic_DNA"/>
</dbReference>
<feature type="transmembrane region" description="Helical" evidence="6">
    <location>
        <begin position="157"/>
        <end position="178"/>
    </location>
</feature>
<feature type="transmembrane region" description="Helical" evidence="6">
    <location>
        <begin position="331"/>
        <end position="352"/>
    </location>
</feature>
<dbReference type="InterPro" id="IPR038766">
    <property type="entry name" value="Membrane_comp_ABC_pdt"/>
</dbReference>
<evidence type="ECO:0000256" key="3">
    <source>
        <dbReference type="ARBA" id="ARBA00022692"/>
    </source>
</evidence>
<dbReference type="InterPro" id="IPR003838">
    <property type="entry name" value="ABC3_permease_C"/>
</dbReference>
<accession>A0ABN3VGE7</accession>
<evidence type="ECO:0000256" key="4">
    <source>
        <dbReference type="ARBA" id="ARBA00022989"/>
    </source>
</evidence>
<evidence type="ECO:0000256" key="1">
    <source>
        <dbReference type="ARBA" id="ARBA00004651"/>
    </source>
</evidence>
<dbReference type="Proteomes" id="UP001500979">
    <property type="component" value="Unassembled WGS sequence"/>
</dbReference>
<feature type="domain" description="ABC3 transporter permease C-terminal" evidence="7">
    <location>
        <begin position="204"/>
        <end position="311"/>
    </location>
</feature>
<feature type="transmembrane region" description="Helical" evidence="6">
    <location>
        <begin position="729"/>
        <end position="751"/>
    </location>
</feature>
<feature type="transmembrane region" description="Helical" evidence="6">
    <location>
        <begin position="638"/>
        <end position="659"/>
    </location>
</feature>
<dbReference type="Pfam" id="PF02687">
    <property type="entry name" value="FtsX"/>
    <property type="match status" value="2"/>
</dbReference>
<feature type="transmembrane region" description="Helical" evidence="6">
    <location>
        <begin position="696"/>
        <end position="717"/>
    </location>
</feature>
<gene>
    <name evidence="8" type="ORF">GCM10010470_31110</name>
</gene>
<sequence length="763" mass="79062">MRNWIRDLAFGLRLAVGGGGTPWGRLVLTAVGIGLGVAVLLLASSVQNMYAARDLRTEARQPNYATGSQLAGAAVLVQSDSTFFRGEPVSGVRVDPQRADAPVPPGVQRNPAPGEVVVSPALADLLGSPEGELLKPRVPGEIVGTIGPEGLTSQNELYYVAGADGLIGSSVLAVHHHFGEGSQPDKALGGQPWFVLALGVSALLVPVVVFVAATARLAEAARERRLAALRLVGAGARQVRRIASGEALAGALAGVVLGWVLFGVGRLLVGSVQVAGFAVYPSDVYPVWWYALAVTAGVPVVAVVTAIAAMRNTIVSPLSVVRRTAARPRRLLLRCVPLAVGLIGLLGSGGAGPLDGEVVFVVSVVLVLIGVPILLPWVVERVVSRLRAGSLAGQLAVRSIQLNTGTAARSVAAVAVVLTGVISLQTVTGTIEAENSRDVRPDRLASVMGDLRNGTPEEAAGSLASVPGVGPVGVRQMATLETGADVYRSVVIADCAVLASHLGAMSCQDGDAFARDERAVGMPYPPVRPGEQGTVQDTRLPEYGPGPAWTAPASLRLISPGTADGARGSASLLLTPRAAEGIPQAMRTSWFEFPLDPAAPADSIEHIRNIAAERLVDASVSTPGQNQGDDELFEMIRYGLLLGAMVTFALIACSLFVSAAEQIQQRRRPTAVLAAVGLRRSTLGWSVLLQNLLPMLAAIVVATVVGLVMGVLVALLTSRTTVVFDPVGLLALIGIALASVLVVTGLTLPMLGRMMHPEGLRTE</sequence>
<comment type="caution">
    <text evidence="8">The sequence shown here is derived from an EMBL/GenBank/DDBJ whole genome shotgun (WGS) entry which is preliminary data.</text>
</comment>
<reference evidence="8 9" key="1">
    <citation type="journal article" date="2019" name="Int. J. Syst. Evol. Microbiol.">
        <title>The Global Catalogue of Microorganisms (GCM) 10K type strain sequencing project: providing services to taxonomists for standard genome sequencing and annotation.</title>
        <authorList>
            <consortium name="The Broad Institute Genomics Platform"/>
            <consortium name="The Broad Institute Genome Sequencing Center for Infectious Disease"/>
            <person name="Wu L."/>
            <person name="Ma J."/>
        </authorList>
    </citation>
    <scope>NUCLEOTIDE SEQUENCE [LARGE SCALE GENOMIC DNA]</scope>
    <source>
        <strain evidence="8 9">JCM 9383</strain>
    </source>
</reference>
<keyword evidence="4 6" id="KW-1133">Transmembrane helix</keyword>
<keyword evidence="9" id="KW-1185">Reference proteome</keyword>
<feature type="transmembrane region" description="Helical" evidence="6">
    <location>
        <begin position="358"/>
        <end position="379"/>
    </location>
</feature>
<dbReference type="PANTHER" id="PTHR30287:SF2">
    <property type="entry name" value="BLL1001 PROTEIN"/>
    <property type="match status" value="1"/>
</dbReference>
<keyword evidence="3 6" id="KW-0812">Transmembrane</keyword>